<dbReference type="AlphaFoldDB" id="A0A5B6ZFL8"/>
<organism evidence="2">
    <name type="scientific">Davidia involucrata</name>
    <name type="common">Dove tree</name>
    <dbReference type="NCBI Taxonomy" id="16924"/>
    <lineage>
        <taxon>Eukaryota</taxon>
        <taxon>Viridiplantae</taxon>
        <taxon>Streptophyta</taxon>
        <taxon>Embryophyta</taxon>
        <taxon>Tracheophyta</taxon>
        <taxon>Spermatophyta</taxon>
        <taxon>Magnoliopsida</taxon>
        <taxon>eudicotyledons</taxon>
        <taxon>Gunneridae</taxon>
        <taxon>Pentapetalae</taxon>
        <taxon>asterids</taxon>
        <taxon>Cornales</taxon>
        <taxon>Nyssaceae</taxon>
        <taxon>Davidia</taxon>
    </lineage>
</organism>
<sequence>MLMSSVFPLWDPTKVHSKKLRPCMASSKKWATIVSRIASRIYFILIIFQFPLFRVPCRTGICTTPIEVTSSQMIASKVFPAVVVKALLYPGAIANAIIKNTTIPSYDNLLNVYALNKVKHSPATTDIQHLELLVGSYFSVAGALLGLLKSGRVSLFGTLLILWGLVKEVILGKHATRAHTKAIHVYPAMSIAVVSAFFSIRGDVRKIIRSCKPKRIAKSLWPYAKAKYK</sequence>
<feature type="transmembrane region" description="Helical" evidence="1">
    <location>
        <begin position="37"/>
        <end position="57"/>
    </location>
</feature>
<keyword evidence="1" id="KW-0812">Transmembrane</keyword>
<feature type="transmembrane region" description="Helical" evidence="1">
    <location>
        <begin position="153"/>
        <end position="171"/>
    </location>
</feature>
<gene>
    <name evidence="2" type="ORF">Din_012598</name>
</gene>
<keyword evidence="1" id="KW-0472">Membrane</keyword>
<reference evidence="2" key="1">
    <citation type="submission" date="2019-08" db="EMBL/GenBank/DDBJ databases">
        <title>Reference gene set and small RNA set construction with multiple tissues from Davidia involucrata Baill.</title>
        <authorList>
            <person name="Yang H."/>
            <person name="Zhou C."/>
            <person name="Li G."/>
            <person name="Wang J."/>
            <person name="Gao P."/>
            <person name="Wang M."/>
            <person name="Wang R."/>
            <person name="Zhao Y."/>
        </authorList>
    </citation>
    <scope>NUCLEOTIDE SEQUENCE</scope>
    <source>
        <tissue evidence="2">Mixed with DoveR01_LX</tissue>
    </source>
</reference>
<dbReference type="PANTHER" id="PTHR35288">
    <property type="entry name" value="TAIL FIBER"/>
    <property type="match status" value="1"/>
</dbReference>
<name>A0A5B6ZFL8_DAVIN</name>
<feature type="transmembrane region" description="Helical" evidence="1">
    <location>
        <begin position="183"/>
        <end position="200"/>
    </location>
</feature>
<feature type="transmembrane region" description="Helical" evidence="1">
    <location>
        <begin position="78"/>
        <end position="98"/>
    </location>
</feature>
<evidence type="ECO:0000256" key="1">
    <source>
        <dbReference type="SAM" id="Phobius"/>
    </source>
</evidence>
<proteinExistence type="predicted"/>
<keyword evidence="1" id="KW-1133">Transmembrane helix</keyword>
<dbReference type="PANTHER" id="PTHR35288:SF2">
    <property type="entry name" value="TRANSMEMBRANE PROTEIN"/>
    <property type="match status" value="1"/>
</dbReference>
<dbReference type="EMBL" id="GHES01012598">
    <property type="protein sequence ID" value="MPA43157.1"/>
    <property type="molecule type" value="Transcribed_RNA"/>
</dbReference>
<evidence type="ECO:0000313" key="2">
    <source>
        <dbReference type="EMBL" id="MPA43157.1"/>
    </source>
</evidence>
<protein>
    <submittedName>
        <fullName evidence="2">Uncharacterized protein</fullName>
    </submittedName>
</protein>
<accession>A0A5B6ZFL8</accession>
<feature type="transmembrane region" description="Helical" evidence="1">
    <location>
        <begin position="127"/>
        <end position="148"/>
    </location>
</feature>